<sequence>MDYHQLVLQRRSHPAWRLLAADHVPMIASFLHRSFVAPNIRTIPRQALASQLDDHLFQIHQVEGQGAYPKSAAAYLDDWASDERGWLRKYYPQGQDEPHYDLTSSAEQAIEWLGALGQRAFIGTESRLMTVFDLLKQIVDGTELNPRTRIEELQKRKAEIDAEIAQIREGRLDLMEPTQVRERFLQMASTARELLSDFRALDQNFRSLDRSVREQIATWEGGKGELLQQVFGWRDLIADSDEGRSFRAFWDLLMSPSRQDELSKLLDRVMQLGPIRELEPDGRLRRIHYDWLEAGEVTQRTVARLSGQLRRYLDDQAWIENRRIMELIRGVEQKALAVRARVPEGAFAVIDEPAPEIGLPMERLLYNPPFKADIRNVIIEDAAADIASDALFEQVHVDQARLLSNIRRALQARSQVTLAALVAERPIEQGLAELATYLKLATQEVAAVIDDERTELVSWTDSAGRMRQASLPLVIFTLREHTSDE</sequence>
<proteinExistence type="predicted"/>
<comment type="caution">
    <text evidence="1">The sequence shown here is derived from an EMBL/GenBank/DDBJ whole genome shotgun (WGS) entry which is preliminary data.</text>
</comment>
<reference evidence="1 2" key="1">
    <citation type="submission" date="2020-04" db="EMBL/GenBank/DDBJ databases">
        <title>Massilia sp. nov., a cold adapted bacteria isolated from Arctic soil.</title>
        <authorList>
            <person name="Son J."/>
            <person name="Ka J.-O."/>
        </authorList>
    </citation>
    <scope>NUCLEOTIDE SEQUENCE [LARGE SCALE GENOMIC DNA]</scope>
    <source>
        <strain evidence="1 2">ML15P13</strain>
    </source>
</reference>
<dbReference type="AlphaFoldDB" id="A0A7Y2K366"/>
<dbReference type="RefSeq" id="WP_171088648.1">
    <property type="nucleotide sequence ID" value="NZ_JABAIV010000018.1"/>
</dbReference>
<dbReference type="Pfam" id="PF11855">
    <property type="entry name" value="DUF3375"/>
    <property type="match status" value="1"/>
</dbReference>
<gene>
    <name evidence="1" type="ORF">HGB41_23035</name>
</gene>
<protein>
    <submittedName>
        <fullName evidence="1">DUF3375 domain-containing protein</fullName>
    </submittedName>
</protein>
<evidence type="ECO:0000313" key="2">
    <source>
        <dbReference type="Proteomes" id="UP000533905"/>
    </source>
</evidence>
<organism evidence="1 2">
    <name type="scientific">Telluria aromaticivorans</name>
    <dbReference type="NCBI Taxonomy" id="2725995"/>
    <lineage>
        <taxon>Bacteria</taxon>
        <taxon>Pseudomonadati</taxon>
        <taxon>Pseudomonadota</taxon>
        <taxon>Betaproteobacteria</taxon>
        <taxon>Burkholderiales</taxon>
        <taxon>Oxalobacteraceae</taxon>
        <taxon>Telluria group</taxon>
        <taxon>Telluria</taxon>
    </lineage>
</organism>
<keyword evidence="2" id="KW-1185">Reference proteome</keyword>
<name>A0A7Y2K366_9BURK</name>
<dbReference type="Proteomes" id="UP000533905">
    <property type="component" value="Unassembled WGS sequence"/>
</dbReference>
<accession>A0A7Y2K366</accession>
<evidence type="ECO:0000313" key="1">
    <source>
        <dbReference type="EMBL" id="NNG25861.1"/>
    </source>
</evidence>
<dbReference type="EMBL" id="JABAIV010000018">
    <property type="protein sequence ID" value="NNG25861.1"/>
    <property type="molecule type" value="Genomic_DNA"/>
</dbReference>
<dbReference type="InterPro" id="IPR021804">
    <property type="entry name" value="DUF3375"/>
</dbReference>